<organism evidence="2 3">
    <name type="scientific">Mycena albidolilacea</name>
    <dbReference type="NCBI Taxonomy" id="1033008"/>
    <lineage>
        <taxon>Eukaryota</taxon>
        <taxon>Fungi</taxon>
        <taxon>Dikarya</taxon>
        <taxon>Basidiomycota</taxon>
        <taxon>Agaricomycotina</taxon>
        <taxon>Agaricomycetes</taxon>
        <taxon>Agaricomycetidae</taxon>
        <taxon>Agaricales</taxon>
        <taxon>Marasmiineae</taxon>
        <taxon>Mycenaceae</taxon>
        <taxon>Mycena</taxon>
    </lineage>
</organism>
<keyword evidence="3" id="KW-1185">Reference proteome</keyword>
<evidence type="ECO:0000313" key="2">
    <source>
        <dbReference type="EMBL" id="KAJ7325533.1"/>
    </source>
</evidence>
<sequence length="437" mass="48915">MVAPLFKKPRTYNIEGGVASEVGLRRAICPVHSGAMALRCPGNEMTRATKKCTSLIYKSEYYKCGRTVRARLWTQTRSLRVQGWPLRCSDVSVVRWDVAAVLRAGYLIRRLFLSIGILWLFRRRRNSEDNGSDPHRRKINESEAERRPTHRRAAISSWLPVVRQRRHSNPASPGLVDASAAYRTRFYIHQLRPSQIPSALKPHHNAFLRLHLYRPVVSGTPLARQAQALYNPNFEGAGDSIILGSNEWGVSPAVAGTVLDRTPGLGSGLPLNRMAKWHVEQTGEINQRPRGRHQRGQAVGPRRVDPTKAYVLLILLLLVPESEHMLTRLNIRTQIWEINCRACLPDASTPDGGEFGTGCKIVSAVSGLCVKVEPAGVTMGMEECATTAFQSWGFWTATAESSCNRKVQSSWVLYVLKLLPNLSYVNLKLRSLKPELL</sequence>
<reference evidence="2" key="1">
    <citation type="submission" date="2023-03" db="EMBL/GenBank/DDBJ databases">
        <title>Massive genome expansion in bonnet fungi (Mycena s.s.) driven by repeated elements and novel gene families across ecological guilds.</title>
        <authorList>
            <consortium name="Lawrence Berkeley National Laboratory"/>
            <person name="Harder C.B."/>
            <person name="Miyauchi S."/>
            <person name="Viragh M."/>
            <person name="Kuo A."/>
            <person name="Thoen E."/>
            <person name="Andreopoulos B."/>
            <person name="Lu D."/>
            <person name="Skrede I."/>
            <person name="Drula E."/>
            <person name="Henrissat B."/>
            <person name="Morin E."/>
            <person name="Kohler A."/>
            <person name="Barry K."/>
            <person name="LaButti K."/>
            <person name="Morin E."/>
            <person name="Salamov A."/>
            <person name="Lipzen A."/>
            <person name="Mereny Z."/>
            <person name="Hegedus B."/>
            <person name="Baldrian P."/>
            <person name="Stursova M."/>
            <person name="Weitz H."/>
            <person name="Taylor A."/>
            <person name="Grigoriev I.V."/>
            <person name="Nagy L.G."/>
            <person name="Martin F."/>
            <person name="Kauserud H."/>
        </authorList>
    </citation>
    <scope>NUCLEOTIDE SEQUENCE</scope>
    <source>
        <strain evidence="2">CBHHK002</strain>
    </source>
</reference>
<evidence type="ECO:0000256" key="1">
    <source>
        <dbReference type="SAM" id="MobiDB-lite"/>
    </source>
</evidence>
<protein>
    <submittedName>
        <fullName evidence="2">Uncharacterized protein</fullName>
    </submittedName>
</protein>
<proteinExistence type="predicted"/>
<comment type="caution">
    <text evidence="2">The sequence shown here is derived from an EMBL/GenBank/DDBJ whole genome shotgun (WGS) entry which is preliminary data.</text>
</comment>
<dbReference type="AlphaFoldDB" id="A0AAD7EHX3"/>
<gene>
    <name evidence="2" type="ORF">DFH08DRAFT_817202</name>
</gene>
<feature type="region of interest" description="Disordered" evidence="1">
    <location>
        <begin position="127"/>
        <end position="150"/>
    </location>
</feature>
<evidence type="ECO:0000313" key="3">
    <source>
        <dbReference type="Proteomes" id="UP001218218"/>
    </source>
</evidence>
<dbReference type="EMBL" id="JARIHO010000044">
    <property type="protein sequence ID" value="KAJ7325533.1"/>
    <property type="molecule type" value="Genomic_DNA"/>
</dbReference>
<dbReference type="Proteomes" id="UP001218218">
    <property type="component" value="Unassembled WGS sequence"/>
</dbReference>
<name>A0AAD7EHX3_9AGAR</name>
<accession>A0AAD7EHX3</accession>
<feature type="compositionally biased region" description="Basic and acidic residues" evidence="1">
    <location>
        <begin position="127"/>
        <end position="147"/>
    </location>
</feature>